<dbReference type="GO" id="GO:0005634">
    <property type="term" value="C:nucleus"/>
    <property type="evidence" value="ECO:0007669"/>
    <property type="project" value="TreeGrafter"/>
</dbReference>
<dbReference type="PANTHER" id="PTHR42748:SF30">
    <property type="entry name" value="NMRA-LIKE DOMAIN-CONTAINING PROTEIN"/>
    <property type="match status" value="1"/>
</dbReference>
<protein>
    <submittedName>
        <fullName evidence="5">NAD(P)-binding protein</fullName>
    </submittedName>
</protein>
<comment type="caution">
    <text evidence="5">The sequence shown here is derived from an EMBL/GenBank/DDBJ whole genome shotgun (WGS) entry which is preliminary data.</text>
</comment>
<dbReference type="GO" id="GO:0016491">
    <property type="term" value="F:oxidoreductase activity"/>
    <property type="evidence" value="ECO:0007669"/>
    <property type="project" value="UniProtKB-KW"/>
</dbReference>
<feature type="domain" description="NmrA-like" evidence="4">
    <location>
        <begin position="11"/>
        <end position="307"/>
    </location>
</feature>
<keyword evidence="3" id="KW-0560">Oxidoreductase</keyword>
<dbReference type="EMBL" id="JARIHO010000008">
    <property type="protein sequence ID" value="KAJ7356432.1"/>
    <property type="molecule type" value="Genomic_DNA"/>
</dbReference>
<evidence type="ECO:0000259" key="4">
    <source>
        <dbReference type="Pfam" id="PF05368"/>
    </source>
</evidence>
<evidence type="ECO:0000256" key="2">
    <source>
        <dbReference type="ARBA" id="ARBA00022857"/>
    </source>
</evidence>
<dbReference type="InterPro" id="IPR051164">
    <property type="entry name" value="NmrA-like_oxidored"/>
</dbReference>
<dbReference type="PANTHER" id="PTHR42748">
    <property type="entry name" value="NITROGEN METABOLITE REPRESSION PROTEIN NMRA FAMILY MEMBER"/>
    <property type="match status" value="1"/>
</dbReference>
<gene>
    <name evidence="5" type="ORF">DFH08DRAFT_849018</name>
</gene>
<keyword evidence="6" id="KW-1185">Reference proteome</keyword>
<organism evidence="5 6">
    <name type="scientific">Mycena albidolilacea</name>
    <dbReference type="NCBI Taxonomy" id="1033008"/>
    <lineage>
        <taxon>Eukaryota</taxon>
        <taxon>Fungi</taxon>
        <taxon>Dikarya</taxon>
        <taxon>Basidiomycota</taxon>
        <taxon>Agaricomycotina</taxon>
        <taxon>Agaricomycetes</taxon>
        <taxon>Agaricomycetidae</taxon>
        <taxon>Agaricales</taxon>
        <taxon>Marasmiineae</taxon>
        <taxon>Mycenaceae</taxon>
        <taxon>Mycena</taxon>
    </lineage>
</organism>
<dbReference type="Gene3D" id="3.40.50.720">
    <property type="entry name" value="NAD(P)-binding Rossmann-like Domain"/>
    <property type="match status" value="1"/>
</dbReference>
<dbReference type="Pfam" id="PF05368">
    <property type="entry name" value="NmrA"/>
    <property type="match status" value="1"/>
</dbReference>
<dbReference type="InterPro" id="IPR036291">
    <property type="entry name" value="NAD(P)-bd_dom_sf"/>
</dbReference>
<comment type="similarity">
    <text evidence="1">Belongs to the NmrA-type oxidoreductase family.</text>
</comment>
<dbReference type="AlphaFoldDB" id="A0AAD7EX98"/>
<evidence type="ECO:0000313" key="5">
    <source>
        <dbReference type="EMBL" id="KAJ7356432.1"/>
    </source>
</evidence>
<name>A0AAD7EX98_9AGAR</name>
<dbReference type="SUPFAM" id="SSF51735">
    <property type="entry name" value="NAD(P)-binding Rossmann-fold domains"/>
    <property type="match status" value="1"/>
</dbReference>
<sequence>MTITQDSSAPLVAVVGATGAQGGSVVKALAESNKPYRVRGFTRDSTKPAAQKLVAQGVDVVDVSLVLDNVKNVFKAFEGANMAFLMTAFMVHLDAERETAEGKMMIDAAKAAGVERIVWSGLSNVTKISGGKYTHVVNFDSKALVTDYGRQSGVPFVDVQAGWYASNFMNPGQCPVKRPDGTFAIRLPVTPTASFPIIDAERDYGLYVVHVLEAAVFPDGEEVRTGEYLTMEEIALQLSQATGKQIVIDPMPMDQFEKEMTAMGLPPVLVLDLTDAYSAVGEFGYYGGKASPSVEGLFRTPTSWFEYAKTADWSKVLA</sequence>
<evidence type="ECO:0000313" key="6">
    <source>
        <dbReference type="Proteomes" id="UP001218218"/>
    </source>
</evidence>
<reference evidence="5" key="1">
    <citation type="submission" date="2023-03" db="EMBL/GenBank/DDBJ databases">
        <title>Massive genome expansion in bonnet fungi (Mycena s.s.) driven by repeated elements and novel gene families across ecological guilds.</title>
        <authorList>
            <consortium name="Lawrence Berkeley National Laboratory"/>
            <person name="Harder C.B."/>
            <person name="Miyauchi S."/>
            <person name="Viragh M."/>
            <person name="Kuo A."/>
            <person name="Thoen E."/>
            <person name="Andreopoulos B."/>
            <person name="Lu D."/>
            <person name="Skrede I."/>
            <person name="Drula E."/>
            <person name="Henrissat B."/>
            <person name="Morin E."/>
            <person name="Kohler A."/>
            <person name="Barry K."/>
            <person name="LaButti K."/>
            <person name="Morin E."/>
            <person name="Salamov A."/>
            <person name="Lipzen A."/>
            <person name="Mereny Z."/>
            <person name="Hegedus B."/>
            <person name="Baldrian P."/>
            <person name="Stursova M."/>
            <person name="Weitz H."/>
            <person name="Taylor A."/>
            <person name="Grigoriev I.V."/>
            <person name="Nagy L.G."/>
            <person name="Martin F."/>
            <person name="Kauserud H."/>
        </authorList>
    </citation>
    <scope>NUCLEOTIDE SEQUENCE</scope>
    <source>
        <strain evidence="5">CBHHK002</strain>
    </source>
</reference>
<dbReference type="InterPro" id="IPR008030">
    <property type="entry name" value="NmrA-like"/>
</dbReference>
<evidence type="ECO:0000256" key="3">
    <source>
        <dbReference type="ARBA" id="ARBA00023002"/>
    </source>
</evidence>
<dbReference type="Gene3D" id="3.90.25.10">
    <property type="entry name" value="UDP-galactose 4-epimerase, domain 1"/>
    <property type="match status" value="1"/>
</dbReference>
<proteinExistence type="inferred from homology"/>
<keyword evidence="2" id="KW-0521">NADP</keyword>
<accession>A0AAD7EX98</accession>
<dbReference type="Proteomes" id="UP001218218">
    <property type="component" value="Unassembled WGS sequence"/>
</dbReference>
<evidence type="ECO:0000256" key="1">
    <source>
        <dbReference type="ARBA" id="ARBA00006328"/>
    </source>
</evidence>